<dbReference type="PANTHER" id="PTHR30055:SF181">
    <property type="entry name" value="BLR6905 PROTEIN"/>
    <property type="match status" value="1"/>
</dbReference>
<protein>
    <recommendedName>
        <fullName evidence="3">HTH tetR-type domain-containing protein</fullName>
    </recommendedName>
</protein>
<dbReference type="KEGG" id="sphj:BSL82_15470"/>
<evidence type="ECO:0000256" key="2">
    <source>
        <dbReference type="PROSITE-ProRule" id="PRU00335"/>
    </source>
</evidence>
<gene>
    <name evidence="4" type="ORF">BSL82_15470</name>
</gene>
<dbReference type="PANTHER" id="PTHR30055">
    <property type="entry name" value="HTH-TYPE TRANSCRIPTIONAL REGULATOR RUTR"/>
    <property type="match status" value="1"/>
</dbReference>
<dbReference type="PROSITE" id="PS50977">
    <property type="entry name" value="HTH_TETR_2"/>
    <property type="match status" value="1"/>
</dbReference>
<proteinExistence type="predicted"/>
<dbReference type="SUPFAM" id="SSF46689">
    <property type="entry name" value="Homeodomain-like"/>
    <property type="match status" value="1"/>
</dbReference>
<dbReference type="AlphaFoldDB" id="A0A1L3ZY21"/>
<dbReference type="PROSITE" id="PS01081">
    <property type="entry name" value="HTH_TETR_1"/>
    <property type="match status" value="1"/>
</dbReference>
<dbReference type="Gene3D" id="1.10.357.10">
    <property type="entry name" value="Tetracycline Repressor, domain 2"/>
    <property type="match status" value="1"/>
</dbReference>
<evidence type="ECO:0000313" key="4">
    <source>
        <dbReference type="EMBL" id="API60510.1"/>
    </source>
</evidence>
<evidence type="ECO:0000313" key="5">
    <source>
        <dbReference type="Proteomes" id="UP000182063"/>
    </source>
</evidence>
<dbReference type="GO" id="GO:0003700">
    <property type="term" value="F:DNA-binding transcription factor activity"/>
    <property type="evidence" value="ECO:0007669"/>
    <property type="project" value="TreeGrafter"/>
</dbReference>
<reference evidence="5" key="1">
    <citation type="submission" date="2016-11" db="EMBL/GenBank/DDBJ databases">
        <title>Complete Genome Sequence of alachlor-degrading Sphingomonas sp. strain JJ-A5.</title>
        <authorList>
            <person name="Lee H."/>
            <person name="Ka J.-O."/>
        </authorList>
    </citation>
    <scope>NUCLEOTIDE SEQUENCE [LARGE SCALE GENOMIC DNA]</scope>
    <source>
        <strain evidence="5">JJ-A5</strain>
    </source>
</reference>
<feature type="domain" description="HTH tetR-type" evidence="3">
    <location>
        <begin position="1"/>
        <end position="49"/>
    </location>
</feature>
<dbReference type="InterPro" id="IPR023772">
    <property type="entry name" value="DNA-bd_HTH_TetR-type_CS"/>
</dbReference>
<feature type="DNA-binding region" description="H-T-H motif" evidence="2">
    <location>
        <begin position="12"/>
        <end position="31"/>
    </location>
</feature>
<dbReference type="EMBL" id="CP018221">
    <property type="protein sequence ID" value="API60510.1"/>
    <property type="molecule type" value="Genomic_DNA"/>
</dbReference>
<evidence type="ECO:0000256" key="1">
    <source>
        <dbReference type="ARBA" id="ARBA00023125"/>
    </source>
</evidence>
<dbReference type="STRING" id="1921510.BSL82_15470"/>
<dbReference type="GO" id="GO:0000976">
    <property type="term" value="F:transcription cis-regulatory region binding"/>
    <property type="evidence" value="ECO:0007669"/>
    <property type="project" value="TreeGrafter"/>
</dbReference>
<evidence type="ECO:0000259" key="3">
    <source>
        <dbReference type="PROSITE" id="PS50977"/>
    </source>
</evidence>
<organism evidence="4 5">
    <name type="scientific">Tardibacter chloracetimidivorans</name>
    <dbReference type="NCBI Taxonomy" id="1921510"/>
    <lineage>
        <taxon>Bacteria</taxon>
        <taxon>Pseudomonadati</taxon>
        <taxon>Pseudomonadota</taxon>
        <taxon>Alphaproteobacteria</taxon>
        <taxon>Sphingomonadales</taxon>
        <taxon>Sphingomonadaceae</taxon>
        <taxon>Tardibacter</taxon>
    </lineage>
</organism>
<accession>A0A1L3ZY21</accession>
<name>A0A1L3ZY21_9SPHN</name>
<keyword evidence="1 2" id="KW-0238">DNA-binding</keyword>
<keyword evidence="5" id="KW-1185">Reference proteome</keyword>
<dbReference type="InterPro" id="IPR009057">
    <property type="entry name" value="Homeodomain-like_sf"/>
</dbReference>
<dbReference type="InterPro" id="IPR001647">
    <property type="entry name" value="HTH_TetR"/>
</dbReference>
<dbReference type="Pfam" id="PF00440">
    <property type="entry name" value="TetR_N"/>
    <property type="match status" value="1"/>
</dbReference>
<sequence>MRFFAENGFSGTIRDLASFMGVSSPLIFRYFRTKEDLITAAVETLYVQKIDSEWINMLSDRSVSIEQRLKRFYRSYILVSDDYRWIRVAVGAGLANFPVMKEYLNSFMTPIFDRIAKELHFARTGEEMEKVSQEDRELLWHLHSSLVYLLIRKHIYRSTVTGNTVGHMDRSIHHFLQGFVPPLVDPPAE</sequence>
<dbReference type="InterPro" id="IPR050109">
    <property type="entry name" value="HTH-type_TetR-like_transc_reg"/>
</dbReference>
<dbReference type="Proteomes" id="UP000182063">
    <property type="component" value="Chromosome"/>
</dbReference>